<dbReference type="PIRSF" id="PIRSF001434">
    <property type="entry name" value="CGS"/>
    <property type="match status" value="1"/>
</dbReference>
<dbReference type="InterPro" id="IPR015421">
    <property type="entry name" value="PyrdxlP-dep_Trfase_major"/>
</dbReference>
<dbReference type="InterPro" id="IPR015424">
    <property type="entry name" value="PyrdxlP-dep_Trfase"/>
</dbReference>
<dbReference type="SUPFAM" id="SSF53383">
    <property type="entry name" value="PLP-dependent transferases"/>
    <property type="match status" value="1"/>
</dbReference>
<dbReference type="GO" id="GO:0030170">
    <property type="term" value="F:pyridoxal phosphate binding"/>
    <property type="evidence" value="ECO:0007669"/>
    <property type="project" value="InterPro"/>
</dbReference>
<comment type="catalytic activity">
    <reaction evidence="7">
        <text>L-methionine + H2O = methanethiol + 2-oxobutanoate + NH4(+)</text>
        <dbReference type="Rhea" id="RHEA:23800"/>
        <dbReference type="ChEBI" id="CHEBI:15377"/>
        <dbReference type="ChEBI" id="CHEBI:16007"/>
        <dbReference type="ChEBI" id="CHEBI:16763"/>
        <dbReference type="ChEBI" id="CHEBI:28938"/>
        <dbReference type="ChEBI" id="CHEBI:57844"/>
        <dbReference type="EC" id="4.4.1.11"/>
    </reaction>
</comment>
<dbReference type="Gene3D" id="3.90.1150.10">
    <property type="entry name" value="Aspartate Aminotransferase, domain 1"/>
    <property type="match status" value="1"/>
</dbReference>
<dbReference type="NCBIfam" id="TIGR01328">
    <property type="entry name" value="met_gam_lyase"/>
    <property type="match status" value="1"/>
</dbReference>
<dbReference type="RefSeq" id="WP_046561241.1">
    <property type="nucleotide sequence ID" value="NZ_CP010975.1"/>
</dbReference>
<dbReference type="STRING" id="914150.TQ33_1177"/>
<dbReference type="InterPro" id="IPR054542">
    <property type="entry name" value="Cys_met_metab_PP"/>
</dbReference>
<dbReference type="InterPro" id="IPR015422">
    <property type="entry name" value="PyrdxlP-dep_Trfase_small"/>
</dbReference>
<evidence type="ECO:0000256" key="7">
    <source>
        <dbReference type="ARBA" id="ARBA00049180"/>
    </source>
</evidence>
<dbReference type="KEGG" id="kge:TQ33_1177"/>
<dbReference type="PATRIC" id="fig|914150.5.peg.1193"/>
<evidence type="ECO:0000256" key="5">
    <source>
        <dbReference type="ARBA" id="ARBA00022898"/>
    </source>
</evidence>
<dbReference type="Pfam" id="PF01053">
    <property type="entry name" value="Cys_Met_Meta_PP"/>
    <property type="match status" value="1"/>
</dbReference>
<dbReference type="AlphaFoldDB" id="A0A0F6TQG2"/>
<dbReference type="PROSITE" id="PS00868">
    <property type="entry name" value="CYS_MET_METAB_PP"/>
    <property type="match status" value="1"/>
</dbReference>
<comment type="cofactor">
    <cofactor evidence="1 9">
        <name>pyridoxal 5'-phosphate</name>
        <dbReference type="ChEBI" id="CHEBI:597326"/>
    </cofactor>
</comment>
<feature type="modified residue" description="N6-(pyridoxal phosphate)lysine" evidence="8">
    <location>
        <position position="214"/>
    </location>
</feature>
<dbReference type="PANTHER" id="PTHR11808:SF80">
    <property type="entry name" value="CYSTATHIONINE GAMMA-LYASE"/>
    <property type="match status" value="1"/>
</dbReference>
<evidence type="ECO:0000256" key="4">
    <source>
        <dbReference type="ARBA" id="ARBA00019040"/>
    </source>
</evidence>
<reference evidence="10 11" key="1">
    <citation type="submission" date="2015-02" db="EMBL/GenBank/DDBJ databases">
        <title>Complete genome sequence of Kangiella geojedonensis strain YCS-5T.</title>
        <authorList>
            <person name="Kim K.M."/>
        </authorList>
    </citation>
    <scope>NUCLEOTIDE SEQUENCE [LARGE SCALE GENOMIC DNA]</scope>
    <source>
        <strain evidence="10 11">YCS-5</strain>
    </source>
</reference>
<sequence>MKSSNKPQHFNHLETRAIHAGRVGDPSFGSLATPIHQTSTFIFDNVQQGSNRFAGEEQGYIYSRLGNPTVRELEQKMAALENTEDAAAFGSGMGAVSATLLANLKQGDHLVASSALYGCSFALINHKFADFGINVTFVDITDEEEVEAAINDNTKLIYFETPINPNLVCADMAKISEIAKRHKLLTVMDNTFMSPVLQQPTDYGMDLIIHSATKYLNGHGDVIGGIVCGSEENITHIKMTTQKDMGATMSPNDAWLVTRGLKTLSVRVERHCDNAEKVADYLEAHGDIEQVYYPGLKNHPANHLIGTQMKRAGGIIAFEVAGGFDDAVRFMNHLELCHIAVSLGDAETLIQHPASMTHSTYTPEERAEAGISETLIRISVGLEHPEDIIADLEQALQKMKIRVA</sequence>
<dbReference type="EMBL" id="CP010975">
    <property type="protein sequence ID" value="AKE52137.1"/>
    <property type="molecule type" value="Genomic_DNA"/>
</dbReference>
<evidence type="ECO:0000256" key="8">
    <source>
        <dbReference type="PIRSR" id="PIRSR001434-2"/>
    </source>
</evidence>
<keyword evidence="6 10" id="KW-0456">Lyase</keyword>
<keyword evidence="5 8" id="KW-0663">Pyridoxal phosphate</keyword>
<evidence type="ECO:0000256" key="9">
    <source>
        <dbReference type="RuleBase" id="RU362118"/>
    </source>
</evidence>
<evidence type="ECO:0000256" key="2">
    <source>
        <dbReference type="ARBA" id="ARBA00008667"/>
    </source>
</evidence>
<evidence type="ECO:0000256" key="6">
    <source>
        <dbReference type="ARBA" id="ARBA00023239"/>
    </source>
</evidence>
<dbReference type="GO" id="GO:0005737">
    <property type="term" value="C:cytoplasm"/>
    <property type="evidence" value="ECO:0007669"/>
    <property type="project" value="TreeGrafter"/>
</dbReference>
<dbReference type="CDD" id="cd00614">
    <property type="entry name" value="CGS_like"/>
    <property type="match status" value="1"/>
</dbReference>
<dbReference type="GO" id="GO:0009086">
    <property type="term" value="P:methionine biosynthetic process"/>
    <property type="evidence" value="ECO:0007669"/>
    <property type="project" value="UniProtKB-ARBA"/>
</dbReference>
<dbReference type="HOGENOM" id="CLU_018986_2_0_6"/>
<evidence type="ECO:0000313" key="11">
    <source>
        <dbReference type="Proteomes" id="UP000034071"/>
    </source>
</evidence>
<dbReference type="Proteomes" id="UP000034071">
    <property type="component" value="Chromosome"/>
</dbReference>
<evidence type="ECO:0000256" key="3">
    <source>
        <dbReference type="ARBA" id="ARBA00012222"/>
    </source>
</evidence>
<gene>
    <name evidence="10" type="ORF">TQ33_1177</name>
</gene>
<evidence type="ECO:0000313" key="10">
    <source>
        <dbReference type="EMBL" id="AKE52137.1"/>
    </source>
</evidence>
<dbReference type="GO" id="GO:0019346">
    <property type="term" value="P:transsulfuration"/>
    <property type="evidence" value="ECO:0007669"/>
    <property type="project" value="InterPro"/>
</dbReference>
<dbReference type="OrthoDB" id="9805807at2"/>
<accession>A0A0F6TQG2</accession>
<evidence type="ECO:0000256" key="1">
    <source>
        <dbReference type="ARBA" id="ARBA00001933"/>
    </source>
</evidence>
<dbReference type="GO" id="GO:0018826">
    <property type="term" value="F:methionine gamma-lyase activity"/>
    <property type="evidence" value="ECO:0007669"/>
    <property type="project" value="UniProtKB-EC"/>
</dbReference>
<protein>
    <recommendedName>
        <fullName evidence="4">L-methionine gamma-lyase</fullName>
        <ecNumber evidence="3">4.4.1.11</ecNumber>
    </recommendedName>
</protein>
<name>A0A0F6TQG2_9GAMM</name>
<dbReference type="FunFam" id="3.40.640.10:FF:000046">
    <property type="entry name" value="Cystathionine gamma-lyase"/>
    <property type="match status" value="1"/>
</dbReference>
<dbReference type="PANTHER" id="PTHR11808">
    <property type="entry name" value="TRANS-SULFURATION ENZYME FAMILY MEMBER"/>
    <property type="match status" value="1"/>
</dbReference>
<comment type="similarity">
    <text evidence="2">Belongs to the trans-sulfuration enzymes family. L-methionine gamma-lyase subfamily.</text>
</comment>
<proteinExistence type="inferred from homology"/>
<organism evidence="10 11">
    <name type="scientific">Kangiella geojedonensis</name>
    <dbReference type="NCBI Taxonomy" id="914150"/>
    <lineage>
        <taxon>Bacteria</taxon>
        <taxon>Pseudomonadati</taxon>
        <taxon>Pseudomonadota</taxon>
        <taxon>Gammaproteobacteria</taxon>
        <taxon>Kangiellales</taxon>
        <taxon>Kangiellaceae</taxon>
        <taxon>Kangiella</taxon>
    </lineage>
</organism>
<keyword evidence="11" id="KW-1185">Reference proteome</keyword>
<dbReference type="InterPro" id="IPR000277">
    <property type="entry name" value="Cys/Met-Metab_PyrdxlP-dep_enz"/>
</dbReference>
<dbReference type="FunFam" id="3.90.1150.10:FF:000033">
    <property type="entry name" value="Cystathionine gamma-synthase"/>
    <property type="match status" value="1"/>
</dbReference>
<dbReference type="EC" id="4.4.1.11" evidence="3"/>
<dbReference type="InterPro" id="IPR006237">
    <property type="entry name" value="L-Met_gamma_lys"/>
</dbReference>
<dbReference type="Gene3D" id="3.40.640.10">
    <property type="entry name" value="Type I PLP-dependent aspartate aminotransferase-like (Major domain)"/>
    <property type="match status" value="1"/>
</dbReference>